<feature type="domain" description="SMP-30/Gluconolactonase/LRE-like region" evidence="4">
    <location>
        <begin position="13"/>
        <end position="249"/>
    </location>
</feature>
<evidence type="ECO:0000256" key="1">
    <source>
        <dbReference type="ARBA" id="ARBA00008853"/>
    </source>
</evidence>
<protein>
    <submittedName>
        <fullName evidence="5">D-xylonolactonase</fullName>
    </submittedName>
</protein>
<evidence type="ECO:0000256" key="2">
    <source>
        <dbReference type="PIRSR" id="PIRSR605511-1"/>
    </source>
</evidence>
<dbReference type="Proteomes" id="UP000011532">
    <property type="component" value="Unassembled WGS sequence"/>
</dbReference>
<name>A0A384KLI3_HALVD</name>
<dbReference type="KEGG" id="hvo:HVO_B0030"/>
<dbReference type="EMBL" id="AOHU01000021">
    <property type="protein sequence ID" value="ELY36801.1"/>
    <property type="molecule type" value="Genomic_DNA"/>
</dbReference>
<evidence type="ECO:0000259" key="4">
    <source>
        <dbReference type="Pfam" id="PF08450"/>
    </source>
</evidence>
<comment type="caution">
    <text evidence="5">The sequence shown here is derived from an EMBL/GenBank/DDBJ whole genome shotgun (WGS) entry which is preliminary data.</text>
</comment>
<dbReference type="Pfam" id="PF08450">
    <property type="entry name" value="SGL"/>
    <property type="match status" value="1"/>
</dbReference>
<feature type="binding site" evidence="3">
    <location>
        <position position="15"/>
    </location>
    <ligand>
        <name>a divalent metal cation</name>
        <dbReference type="ChEBI" id="CHEBI:60240"/>
    </ligand>
</feature>
<dbReference type="InterPro" id="IPR011042">
    <property type="entry name" value="6-blade_b-propeller_TolB-like"/>
</dbReference>
<dbReference type="Gene3D" id="2.120.10.30">
    <property type="entry name" value="TolB, C-terminal domain"/>
    <property type="match status" value="1"/>
</dbReference>
<dbReference type="SMR" id="A0A384KLI3"/>
<dbReference type="AlphaFoldDB" id="A0A384KLI3"/>
<dbReference type="PANTHER" id="PTHR10907">
    <property type="entry name" value="REGUCALCIN"/>
    <property type="match status" value="1"/>
</dbReference>
<organism evidence="5 6">
    <name type="scientific">Haloferax volcanii (strain ATCC 29605 / DSM 3757 / JCM 8879 / NBRC 14742 / NCIMB 2012 / VKM B-1768 / DS2)</name>
    <name type="common">Halobacterium volcanii</name>
    <dbReference type="NCBI Taxonomy" id="309800"/>
    <lineage>
        <taxon>Archaea</taxon>
        <taxon>Methanobacteriati</taxon>
        <taxon>Methanobacteriota</taxon>
        <taxon>Stenosarchaea group</taxon>
        <taxon>Halobacteria</taxon>
        <taxon>Halobacteriales</taxon>
        <taxon>Haloferacaceae</taxon>
        <taxon>Haloferax</taxon>
    </lineage>
</organism>
<comment type="cofactor">
    <cofactor evidence="3">
        <name>Zn(2+)</name>
        <dbReference type="ChEBI" id="CHEBI:29105"/>
    </cofactor>
    <text evidence="3">Binds 1 divalent metal cation per subunit.</text>
</comment>
<dbReference type="GeneID" id="8919047"/>
<reference evidence="5 6" key="2">
    <citation type="journal article" date="2014" name="PLoS Genet.">
        <title>Phylogenetically driven sequencing of extremely halophilic archaea reveals strategies for static and dynamic osmo-response.</title>
        <authorList>
            <person name="Becker E.A."/>
            <person name="Seitzer P.M."/>
            <person name="Tritt A."/>
            <person name="Larsen D."/>
            <person name="Krusor M."/>
            <person name="Yao A.I."/>
            <person name="Wu D."/>
            <person name="Madern D."/>
            <person name="Eisen J.A."/>
            <person name="Darling A.E."/>
            <person name="Facciotti M.T."/>
        </authorList>
    </citation>
    <scope>NUCLEOTIDE SEQUENCE [LARGE SCALE GENOMIC DNA]</scope>
    <source>
        <strain evidence="6">ATCC 29605 / DSM 3757 / JCM 8879 / NBRC 14742 / NCIMB 2012 / VKM B-1768 / DS2</strain>
    </source>
</reference>
<dbReference type="SUPFAM" id="SSF63829">
    <property type="entry name" value="Calcium-dependent phosphotriesterase"/>
    <property type="match status" value="1"/>
</dbReference>
<feature type="binding site" evidence="3">
    <location>
        <position position="97"/>
    </location>
    <ligand>
        <name>substrate</name>
    </ligand>
</feature>
<dbReference type="RefSeq" id="WP_004041124.1">
    <property type="nucleotide sequence ID" value="NC_013964.1"/>
</dbReference>
<dbReference type="OrthoDB" id="341532at2157"/>
<dbReference type="PRINTS" id="PR01790">
    <property type="entry name" value="SMP30FAMILY"/>
</dbReference>
<dbReference type="GO" id="GO:0005509">
    <property type="term" value="F:calcium ion binding"/>
    <property type="evidence" value="ECO:0007669"/>
    <property type="project" value="TreeGrafter"/>
</dbReference>
<dbReference type="InterPro" id="IPR013658">
    <property type="entry name" value="SGL"/>
</dbReference>
<accession>A0A384KLI3</accession>
<keyword evidence="3" id="KW-0862">Zinc</keyword>
<keyword evidence="3" id="KW-0479">Metal-binding</keyword>
<evidence type="ECO:0000313" key="6">
    <source>
        <dbReference type="Proteomes" id="UP000011532"/>
    </source>
</evidence>
<feature type="binding site" evidence="3">
    <location>
        <position position="191"/>
    </location>
    <ligand>
        <name>a divalent metal cation</name>
        <dbReference type="ChEBI" id="CHEBI:60240"/>
    </ligand>
</feature>
<dbReference type="GO" id="GO:0004341">
    <property type="term" value="F:gluconolactonase activity"/>
    <property type="evidence" value="ECO:0007669"/>
    <property type="project" value="TreeGrafter"/>
</dbReference>
<dbReference type="GO" id="GO:0019853">
    <property type="term" value="P:L-ascorbic acid biosynthetic process"/>
    <property type="evidence" value="ECO:0007669"/>
    <property type="project" value="TreeGrafter"/>
</dbReference>
<sequence length="291" mass="31454">MTVTRVVDTSCRLGEGPVWHPDEKRLYWVDIESGRLHRYDPETGAHDCPVETSVIAGVTIQRDGSLLAFMDRGRVGRVVDGDRRESARIVDSPTRFNDVIADPAGRVFCGTMPSDTAGGRLFRLDTDGTVTTVETGVGIPNGMGFTRDRERFYFTETEARTVYRYAYDEETGAVSARERFVESPETPGLPDGMTVDSAGHIWSARWEGGCVVEYDADGTELGRFDVPTEKVTSVAFGGPDLDSLYVTTAGGDGDGSAGEGDESTGDAAGALFRLDVAATGRPEFRSDVRLG</sequence>
<feature type="binding site" evidence="3">
    <location>
        <position position="115"/>
    </location>
    <ligand>
        <name>substrate</name>
    </ligand>
</feature>
<evidence type="ECO:0000313" key="5">
    <source>
        <dbReference type="EMBL" id="ELY36801.1"/>
    </source>
</evidence>
<feature type="active site" description="Proton donor/acceptor" evidence="2">
    <location>
        <position position="191"/>
    </location>
</feature>
<comment type="similarity">
    <text evidence="1">Belongs to the SMP-30/CGR1 family.</text>
</comment>
<evidence type="ECO:0000256" key="3">
    <source>
        <dbReference type="PIRSR" id="PIRSR605511-2"/>
    </source>
</evidence>
<gene>
    <name evidence="5" type="ORF">C498_01605</name>
</gene>
<proteinExistence type="inferred from homology"/>
<dbReference type="InterPro" id="IPR005511">
    <property type="entry name" value="SMP-30"/>
</dbReference>
<feature type="binding site" evidence="3">
    <location>
        <position position="141"/>
    </location>
    <ligand>
        <name>a divalent metal cation</name>
        <dbReference type="ChEBI" id="CHEBI:60240"/>
    </ligand>
</feature>
<reference evidence="6" key="1">
    <citation type="submission" date="2012-11" db="EMBL/GenBank/DDBJ databases">
        <authorList>
            <person name="Becker E.A."/>
            <person name="Seitzer P."/>
            <person name="Tritt A."/>
            <person name="Larsen D."/>
            <person name="Yao A."/>
            <person name="Wu D."/>
            <person name="Darling A."/>
            <person name="Eisen J.A."/>
            <person name="Facciotti M.T."/>
        </authorList>
    </citation>
    <scope>NUCLEOTIDE SEQUENCE [LARGE SCALE GENOMIC DNA]</scope>
    <source>
        <strain evidence="6">ATCC 29605 / DSM 3757 / JCM 8879 / NBRC 14742 / NCIMB 2012 / VKM B-1768 / DS2</strain>
    </source>
</reference>
<dbReference type="PANTHER" id="PTHR10907:SF47">
    <property type="entry name" value="REGUCALCIN"/>
    <property type="match status" value="1"/>
</dbReference>
<feature type="binding site" evidence="3">
    <location>
        <position position="95"/>
    </location>
    <ligand>
        <name>substrate</name>
    </ligand>
</feature>